<proteinExistence type="predicted"/>
<reference evidence="1" key="1">
    <citation type="submission" date="2020-10" db="EMBL/GenBank/DDBJ databases">
        <title>Ca. Dormibacterota MAGs.</title>
        <authorList>
            <person name="Montgomery K."/>
        </authorList>
    </citation>
    <scope>NUCLEOTIDE SEQUENCE [LARGE SCALE GENOMIC DNA]</scope>
    <source>
        <strain evidence="1">SC8812_S17_10</strain>
    </source>
</reference>
<accession>A0A934NBP0</accession>
<evidence type="ECO:0000313" key="2">
    <source>
        <dbReference type="Proteomes" id="UP000612893"/>
    </source>
</evidence>
<comment type="caution">
    <text evidence="1">The sequence shown here is derived from an EMBL/GenBank/DDBJ whole genome shotgun (WGS) entry which is preliminary data.</text>
</comment>
<organism evidence="1 2">
    <name type="scientific">Candidatus Nephthysia bennettiae</name>
    <dbReference type="NCBI Taxonomy" id="3127016"/>
    <lineage>
        <taxon>Bacteria</taxon>
        <taxon>Bacillati</taxon>
        <taxon>Candidatus Dormiibacterota</taxon>
        <taxon>Candidatus Dormibacteria</taxon>
        <taxon>Candidatus Dormibacterales</taxon>
        <taxon>Candidatus Dormibacteraceae</taxon>
        <taxon>Candidatus Nephthysia</taxon>
    </lineage>
</organism>
<evidence type="ECO:0000313" key="1">
    <source>
        <dbReference type="EMBL" id="MBJ7596512.1"/>
    </source>
</evidence>
<name>A0A934NBP0_9BACT</name>
<dbReference type="EMBL" id="JAEKNR010000004">
    <property type="protein sequence ID" value="MBJ7596512.1"/>
    <property type="molecule type" value="Genomic_DNA"/>
</dbReference>
<sequence length="67" mass="7672">MPHRTRRYTAELPDAIHLKLKEFVLNERTTAYAVNYALVNLLLTDAELAERVREIIHARPSVAATVE</sequence>
<gene>
    <name evidence="1" type="ORF">JF922_00265</name>
</gene>
<dbReference type="AlphaFoldDB" id="A0A934NBP0"/>
<keyword evidence="2" id="KW-1185">Reference proteome</keyword>
<dbReference type="RefSeq" id="WP_338198347.1">
    <property type="nucleotide sequence ID" value="NZ_JAEKNR010000004.1"/>
</dbReference>
<protein>
    <submittedName>
        <fullName evidence="1">Uncharacterized protein</fullName>
    </submittedName>
</protein>
<dbReference type="Proteomes" id="UP000612893">
    <property type="component" value="Unassembled WGS sequence"/>
</dbReference>